<proteinExistence type="predicted"/>
<dbReference type="EMBL" id="LIZT01000068">
    <property type="protein sequence ID" value="KPJ49230.1"/>
    <property type="molecule type" value="Genomic_DNA"/>
</dbReference>
<sequence>MSRRGLLNEPLLEILWDAYSKLLDEAHATWESGAAENYAVRWHDSVSGAFKLASEDLRSSRERITTREEYLDLLEVRASQILLRDVNFVEPLLDELRVLLRADDATVICIDCTERFSSWVDSLHQALPGSID</sequence>
<name>A0A0S7WGG6_UNCT6</name>
<gene>
    <name evidence="1" type="ORF">AMJ40_05970</name>
</gene>
<dbReference type="AlphaFoldDB" id="A0A0S7WGG6"/>
<organism evidence="1 2">
    <name type="scientific">candidate division TA06 bacterium DG_26</name>
    <dbReference type="NCBI Taxonomy" id="1703771"/>
    <lineage>
        <taxon>Bacteria</taxon>
        <taxon>Bacteria division TA06</taxon>
    </lineage>
</organism>
<accession>A0A0S7WGG6</accession>
<dbReference type="Proteomes" id="UP000051124">
    <property type="component" value="Unassembled WGS sequence"/>
</dbReference>
<evidence type="ECO:0000313" key="2">
    <source>
        <dbReference type="Proteomes" id="UP000051124"/>
    </source>
</evidence>
<protein>
    <submittedName>
        <fullName evidence="1">Uncharacterized protein</fullName>
    </submittedName>
</protein>
<evidence type="ECO:0000313" key="1">
    <source>
        <dbReference type="EMBL" id="KPJ49230.1"/>
    </source>
</evidence>
<reference evidence="1 2" key="1">
    <citation type="journal article" date="2015" name="Microbiome">
        <title>Genomic resolution of linkages in carbon, nitrogen, and sulfur cycling among widespread estuary sediment bacteria.</title>
        <authorList>
            <person name="Baker B.J."/>
            <person name="Lazar C.S."/>
            <person name="Teske A.P."/>
            <person name="Dick G.J."/>
        </authorList>
    </citation>
    <scope>NUCLEOTIDE SEQUENCE [LARGE SCALE GENOMIC DNA]</scope>
    <source>
        <strain evidence="1">DG_26</strain>
    </source>
</reference>
<comment type="caution">
    <text evidence="1">The sequence shown here is derived from an EMBL/GenBank/DDBJ whole genome shotgun (WGS) entry which is preliminary data.</text>
</comment>